<reference evidence="2 3" key="1">
    <citation type="submission" date="2018-05" db="EMBL/GenBank/DDBJ databases">
        <title>Flavobacterium sp. MEBiC07310.</title>
        <authorList>
            <person name="Baek K."/>
        </authorList>
    </citation>
    <scope>NUCLEOTIDE SEQUENCE [LARGE SCALE GENOMIC DNA]</scope>
    <source>
        <strain evidence="2 3">MEBiC07310</strain>
    </source>
</reference>
<organism evidence="2 3">
    <name type="scientific">Flavobacterium sediminis</name>
    <dbReference type="NCBI Taxonomy" id="2201181"/>
    <lineage>
        <taxon>Bacteria</taxon>
        <taxon>Pseudomonadati</taxon>
        <taxon>Bacteroidota</taxon>
        <taxon>Flavobacteriia</taxon>
        <taxon>Flavobacteriales</taxon>
        <taxon>Flavobacteriaceae</taxon>
        <taxon>Flavobacterium</taxon>
    </lineage>
</organism>
<dbReference type="InterPro" id="IPR029058">
    <property type="entry name" value="AB_hydrolase_fold"/>
</dbReference>
<proteinExistence type="predicted"/>
<dbReference type="Gene3D" id="3.40.50.1820">
    <property type="entry name" value="alpha/beta hydrolase"/>
    <property type="match status" value="1"/>
</dbReference>
<accession>A0A2U8QX61</accession>
<dbReference type="SUPFAM" id="SSF53474">
    <property type="entry name" value="alpha/beta-Hydrolases"/>
    <property type="match status" value="1"/>
</dbReference>
<feature type="domain" description="AB hydrolase-1" evidence="1">
    <location>
        <begin position="20"/>
        <end position="133"/>
    </location>
</feature>
<name>A0A2U8QX61_9FLAO</name>
<dbReference type="Proteomes" id="UP000245429">
    <property type="component" value="Chromosome"/>
</dbReference>
<dbReference type="Pfam" id="PF00561">
    <property type="entry name" value="Abhydrolase_1"/>
    <property type="match status" value="1"/>
</dbReference>
<evidence type="ECO:0000313" key="3">
    <source>
        <dbReference type="Proteomes" id="UP000245429"/>
    </source>
</evidence>
<dbReference type="EMBL" id="CP029463">
    <property type="protein sequence ID" value="AWM14800.1"/>
    <property type="molecule type" value="Genomic_DNA"/>
</dbReference>
<sequence>MSLDLSQIAFKKITNYPDQPTLIFLHDSLGCMELWRDFPEQLARQTHCNVLLYDRQGYGRSCPFSYSKRDVNYLEEEADILADLMEFREIEKAVLFGFSDGGSIALIFAAKYPEKTIGIITQGAHIFVEDVTLKGIQEAVLNYKTTSLKQKLERYHGDKTEALFNAWTKTWTSPEYRTWNIEHFVRQISCKSLIIQGENDEFGSPEQVKKIVTQTEGPSASLIVSEAGHTVHKENPELVLRESVRFIKKIIA</sequence>
<evidence type="ECO:0000313" key="2">
    <source>
        <dbReference type="EMBL" id="AWM14800.1"/>
    </source>
</evidence>
<dbReference type="PANTHER" id="PTHR46331">
    <property type="entry name" value="VALACYCLOVIR HYDROLASE"/>
    <property type="match status" value="1"/>
</dbReference>
<keyword evidence="3" id="KW-1185">Reference proteome</keyword>
<protein>
    <submittedName>
        <fullName evidence="2">Alpha/beta hydrolase</fullName>
    </submittedName>
</protein>
<dbReference type="KEGG" id="fse:DI487_13715"/>
<dbReference type="InterPro" id="IPR000073">
    <property type="entry name" value="AB_hydrolase_1"/>
</dbReference>
<dbReference type="AlphaFoldDB" id="A0A2U8QX61"/>
<dbReference type="OrthoDB" id="135231at2"/>
<dbReference type="RefSeq" id="WP_109570138.1">
    <property type="nucleotide sequence ID" value="NZ_CP029463.1"/>
</dbReference>
<evidence type="ECO:0000259" key="1">
    <source>
        <dbReference type="Pfam" id="PF00561"/>
    </source>
</evidence>
<keyword evidence="2" id="KW-0378">Hydrolase</keyword>
<gene>
    <name evidence="2" type="ORF">DI487_13715</name>
</gene>
<dbReference type="PANTHER" id="PTHR46331:SF2">
    <property type="entry name" value="VALACYCLOVIR HYDROLASE"/>
    <property type="match status" value="1"/>
</dbReference>
<dbReference type="GO" id="GO:0017171">
    <property type="term" value="F:serine hydrolase activity"/>
    <property type="evidence" value="ECO:0007669"/>
    <property type="project" value="TreeGrafter"/>
</dbReference>